<dbReference type="Proteomes" id="UP000051160">
    <property type="component" value="Unassembled WGS sequence"/>
</dbReference>
<evidence type="ECO:0000256" key="2">
    <source>
        <dbReference type="ARBA" id="ARBA00023235"/>
    </source>
</evidence>
<dbReference type="GO" id="GO:0006006">
    <property type="term" value="P:glucose metabolic process"/>
    <property type="evidence" value="ECO:0007669"/>
    <property type="project" value="TreeGrafter"/>
</dbReference>
<dbReference type="Pfam" id="PF01263">
    <property type="entry name" value="Aldose_epim"/>
    <property type="match status" value="1"/>
</dbReference>
<evidence type="ECO:0000313" key="5">
    <source>
        <dbReference type="Proteomes" id="UP000051160"/>
    </source>
</evidence>
<dbReference type="RefSeq" id="WP_056947207.1">
    <property type="nucleotide sequence ID" value="NZ_AZEE01000027.1"/>
</dbReference>
<evidence type="ECO:0000256" key="3">
    <source>
        <dbReference type="ARBA" id="ARBA00023277"/>
    </source>
</evidence>
<reference evidence="4 5" key="1">
    <citation type="journal article" date="2015" name="Genome Announc.">
        <title>Expanding the biotechnology potential of lactobacilli through comparative genomics of 213 strains and associated genera.</title>
        <authorList>
            <person name="Sun Z."/>
            <person name="Harris H.M."/>
            <person name="McCann A."/>
            <person name="Guo C."/>
            <person name="Argimon S."/>
            <person name="Zhang W."/>
            <person name="Yang X."/>
            <person name="Jeffery I.B."/>
            <person name="Cooney J.C."/>
            <person name="Kagawa T.F."/>
            <person name="Liu W."/>
            <person name="Song Y."/>
            <person name="Salvetti E."/>
            <person name="Wrobel A."/>
            <person name="Rasinkangas P."/>
            <person name="Parkhill J."/>
            <person name="Rea M.C."/>
            <person name="O'Sullivan O."/>
            <person name="Ritari J."/>
            <person name="Douillard F.P."/>
            <person name="Paul Ross R."/>
            <person name="Yang R."/>
            <person name="Briner A.E."/>
            <person name="Felis G.E."/>
            <person name="de Vos W.M."/>
            <person name="Barrangou R."/>
            <person name="Klaenhammer T.R."/>
            <person name="Caufield P.W."/>
            <person name="Cui Y."/>
            <person name="Zhang H."/>
            <person name="O'Toole P.W."/>
        </authorList>
    </citation>
    <scope>NUCLEOTIDE SEQUENCE [LARGE SCALE GENOMIC DNA]</scope>
    <source>
        <strain evidence="4 5">DSM 19909</strain>
    </source>
</reference>
<dbReference type="EMBL" id="AZEE01000027">
    <property type="protein sequence ID" value="KRK98737.1"/>
    <property type="molecule type" value="Genomic_DNA"/>
</dbReference>
<dbReference type="CDD" id="cd09019">
    <property type="entry name" value="galactose_mutarotase_like"/>
    <property type="match status" value="1"/>
</dbReference>
<dbReference type="SUPFAM" id="SSF74650">
    <property type="entry name" value="Galactose mutarotase-like"/>
    <property type="match status" value="1"/>
</dbReference>
<keyword evidence="5" id="KW-1185">Reference proteome</keyword>
<evidence type="ECO:0000313" key="4">
    <source>
        <dbReference type="EMBL" id="KRK98737.1"/>
    </source>
</evidence>
<comment type="similarity">
    <text evidence="1">Belongs to the aldose epimerase family.</text>
</comment>
<keyword evidence="2" id="KW-0413">Isomerase</keyword>
<dbReference type="PANTHER" id="PTHR10091">
    <property type="entry name" value="ALDOSE-1-EPIMERASE"/>
    <property type="match status" value="1"/>
</dbReference>
<dbReference type="GO" id="GO:0030246">
    <property type="term" value="F:carbohydrate binding"/>
    <property type="evidence" value="ECO:0007669"/>
    <property type="project" value="InterPro"/>
</dbReference>
<dbReference type="GO" id="GO:0005737">
    <property type="term" value="C:cytoplasm"/>
    <property type="evidence" value="ECO:0007669"/>
    <property type="project" value="TreeGrafter"/>
</dbReference>
<dbReference type="GO" id="GO:0033499">
    <property type="term" value="P:galactose catabolic process via UDP-galactose, Leloir pathway"/>
    <property type="evidence" value="ECO:0007669"/>
    <property type="project" value="TreeGrafter"/>
</dbReference>
<comment type="caution">
    <text evidence="4">The sequence shown here is derived from an EMBL/GenBank/DDBJ whole genome shotgun (WGS) entry which is preliminary data.</text>
</comment>
<dbReference type="PATRIC" id="fig|1423776.4.peg.478"/>
<dbReference type="AlphaFoldDB" id="A0A0R1M0G9"/>
<evidence type="ECO:0000256" key="1">
    <source>
        <dbReference type="ARBA" id="ARBA00006206"/>
    </source>
</evidence>
<sequence length="335" mass="36954">MQITSDIFGQHNGQNIDRYTITNADGNFIQVSTLGATWTGYTVNNHPLIVSFNDLAHYDSPASYSLCKSIGRVAGRLTKATATIDGQEYHFDANENDNTLHGGPNGFSEIVWQAEQSIREHDASVTFSRHITSDEDHFPGDLDARITYTFGDDNNVAITFSAASTAATLFNPTCHVYWNLTEGQKTLETQLLQINSKRRLELADADKVPTGKFVDLPGTGYDFEKTTDIPSALADIKSQTGKIEIDDAYEVTPSADTPIATLSDSASNRHVAIYSDRNALVVFTANPFDQSKPYNALATEAQTLPDAINHEGFGDIELKPGDLKEYTIQYKYYEE</sequence>
<dbReference type="InterPro" id="IPR014718">
    <property type="entry name" value="GH-type_carb-bd"/>
</dbReference>
<gene>
    <name evidence="4" type="ORF">FD04_GL000473</name>
</gene>
<dbReference type="InterPro" id="IPR047215">
    <property type="entry name" value="Galactose_mutarotase-like"/>
</dbReference>
<name>A0A0R1M0G9_9LACO</name>
<accession>A0A0R1M0G9</accession>
<dbReference type="OrthoDB" id="9779408at2"/>
<organism evidence="4 5">
    <name type="scientific">Secundilactobacillus odoratitofui DSM 19909 = JCM 15043</name>
    <dbReference type="NCBI Taxonomy" id="1423776"/>
    <lineage>
        <taxon>Bacteria</taxon>
        <taxon>Bacillati</taxon>
        <taxon>Bacillota</taxon>
        <taxon>Bacilli</taxon>
        <taxon>Lactobacillales</taxon>
        <taxon>Lactobacillaceae</taxon>
        <taxon>Secundilactobacillus</taxon>
    </lineage>
</organism>
<dbReference type="GO" id="GO:0004034">
    <property type="term" value="F:aldose 1-epimerase activity"/>
    <property type="evidence" value="ECO:0007669"/>
    <property type="project" value="TreeGrafter"/>
</dbReference>
<protein>
    <submittedName>
        <fullName evidence="4">Aldose 1-epimerase</fullName>
    </submittedName>
</protein>
<proteinExistence type="inferred from homology"/>
<dbReference type="STRING" id="1423776.FD04_GL000473"/>
<dbReference type="InterPro" id="IPR008183">
    <property type="entry name" value="Aldose_1/G6P_1-epimerase"/>
</dbReference>
<keyword evidence="3" id="KW-0119">Carbohydrate metabolism</keyword>
<dbReference type="PANTHER" id="PTHR10091:SF0">
    <property type="entry name" value="GALACTOSE MUTAROTASE"/>
    <property type="match status" value="1"/>
</dbReference>
<dbReference type="InterPro" id="IPR011013">
    <property type="entry name" value="Gal_mutarotase_sf_dom"/>
</dbReference>
<dbReference type="Gene3D" id="2.70.98.10">
    <property type="match status" value="1"/>
</dbReference>